<dbReference type="RefSeq" id="WP_222405602.1">
    <property type="nucleotide sequence ID" value="NZ_JAHVKP010000001.1"/>
</dbReference>
<dbReference type="InterPro" id="IPR016169">
    <property type="entry name" value="FAD-bd_PCMH_sub2"/>
</dbReference>
<dbReference type="PANTHER" id="PTHR43762:SF1">
    <property type="entry name" value="D-ARABINONO-1,4-LACTONE OXIDASE"/>
    <property type="match status" value="1"/>
</dbReference>
<dbReference type="GO" id="GO:0050660">
    <property type="term" value="F:flavin adenine dinucleotide binding"/>
    <property type="evidence" value="ECO:0007669"/>
    <property type="project" value="InterPro"/>
</dbReference>
<evidence type="ECO:0000313" key="1">
    <source>
        <dbReference type="EMBL" id="MBY6218940.1"/>
    </source>
</evidence>
<accession>A0A9Q3S348</accession>
<evidence type="ECO:0000313" key="2">
    <source>
        <dbReference type="Proteomes" id="UP000824927"/>
    </source>
</evidence>
<dbReference type="EMBL" id="JAHVKP010000001">
    <property type="protein sequence ID" value="MBY6218940.1"/>
    <property type="molecule type" value="Genomic_DNA"/>
</dbReference>
<protein>
    <recommendedName>
        <fullName evidence="3">FAD-binding protein</fullName>
    </recommendedName>
</protein>
<dbReference type="InterPro" id="IPR010031">
    <property type="entry name" value="FAD_lactone_oxidase-like"/>
</dbReference>
<reference evidence="1" key="1">
    <citation type="submission" date="2021-06" db="EMBL/GenBank/DDBJ databases">
        <title>50 bacteria genomes isolated from Dapeng, Shenzhen, China.</title>
        <authorList>
            <person name="Zheng W."/>
            <person name="Yu S."/>
            <person name="Huang Y."/>
        </authorList>
    </citation>
    <scope>NUCLEOTIDE SEQUENCE</scope>
    <source>
        <strain evidence="1">DP4N28-2</strain>
    </source>
</reference>
<sequence>MTQIEKKFGGPWINEHRSIAKIHRRKYELQEDAGDDVAHELAGRGRILREFIRSEADRDRELCITGSGWSQSDLYYNFSTLVTTDNDHGIWEIPDEAFREGVEGRHRYAMVTGGTKIYQLMDWLGRSGRDLSLRTAGSHKGQSLAGIVGTGSHGSTLKETGCETHIRGMVLSRGKNRDVWLGSPDHPVLRDDWIEEFASVGDSAMFADALVHLGGMGFVSAYLIEAVDEFYCGLVKRARVLPDNWFELVEQGRFAEAVGDITDGRDPHYYELTFDPFDGLGHEVCETIWTEYAAATKPDNLGGQVNRTTLEAISEKGAKGLIGVTKHEDIDANPLPAEDIEGRIRDLIDVPKQIFDDFKDNACDERDTPRTLAQLTAEWQPHRLMNIRVDVYNAALAVPRERLGEVMKIAMDMAEGEGNIRQFSKDFVYTVRFAKKSPATMGFLKFEDNAIINIDGLPKNFILGTDAPMAAEHLQHLLKKADIPFTMHWGKDAQLGAKEIREQYGLAVDRYRATREALLEENAEVFVSPALEQWGLGDD</sequence>
<proteinExistence type="predicted"/>
<dbReference type="SUPFAM" id="SSF56176">
    <property type="entry name" value="FAD-binding/transporter-associated domain-like"/>
    <property type="match status" value="1"/>
</dbReference>
<organism evidence="1 2">
    <name type="scientific">Qipengyuania aquimaris</name>
    <dbReference type="NCBI Taxonomy" id="255984"/>
    <lineage>
        <taxon>Bacteria</taxon>
        <taxon>Pseudomonadati</taxon>
        <taxon>Pseudomonadota</taxon>
        <taxon>Alphaproteobacteria</taxon>
        <taxon>Sphingomonadales</taxon>
        <taxon>Erythrobacteraceae</taxon>
        <taxon>Qipengyuania</taxon>
    </lineage>
</organism>
<name>A0A9Q3S348_9SPHN</name>
<dbReference type="Proteomes" id="UP000824927">
    <property type="component" value="Unassembled WGS sequence"/>
</dbReference>
<dbReference type="AlphaFoldDB" id="A0A9Q3S348"/>
<gene>
    <name evidence="1" type="ORF">KUV31_11375</name>
</gene>
<dbReference type="InterPro" id="IPR036318">
    <property type="entry name" value="FAD-bd_PCMH-like_sf"/>
</dbReference>
<dbReference type="Gene3D" id="3.30.465.10">
    <property type="match status" value="1"/>
</dbReference>
<comment type="caution">
    <text evidence="1">The sequence shown here is derived from an EMBL/GenBank/DDBJ whole genome shotgun (WGS) entry which is preliminary data.</text>
</comment>
<dbReference type="PANTHER" id="PTHR43762">
    <property type="entry name" value="L-GULONOLACTONE OXIDASE"/>
    <property type="match status" value="1"/>
</dbReference>
<evidence type="ECO:0008006" key="3">
    <source>
        <dbReference type="Google" id="ProtNLM"/>
    </source>
</evidence>
<dbReference type="GO" id="GO:0016899">
    <property type="term" value="F:oxidoreductase activity, acting on the CH-OH group of donors, oxygen as acceptor"/>
    <property type="evidence" value="ECO:0007669"/>
    <property type="project" value="InterPro"/>
</dbReference>